<dbReference type="AlphaFoldDB" id="A0A1F5ZH83"/>
<dbReference type="STRING" id="1798370.A2Z00_00285"/>
<protein>
    <submittedName>
        <fullName evidence="1">Uncharacterized protein</fullName>
    </submittedName>
</protein>
<name>A0A1F5ZH83_9BACT</name>
<proteinExistence type="predicted"/>
<evidence type="ECO:0000313" key="2">
    <source>
        <dbReference type="Proteomes" id="UP000177268"/>
    </source>
</evidence>
<gene>
    <name evidence="1" type="ORF">A2Z00_00285</name>
</gene>
<reference evidence="1 2" key="1">
    <citation type="journal article" date="2016" name="Nat. Commun.">
        <title>Thousands of microbial genomes shed light on interconnected biogeochemical processes in an aquifer system.</title>
        <authorList>
            <person name="Anantharaman K."/>
            <person name="Brown C.T."/>
            <person name="Hug L.A."/>
            <person name="Sharon I."/>
            <person name="Castelle C.J."/>
            <person name="Probst A.J."/>
            <person name="Thomas B.C."/>
            <person name="Singh A."/>
            <person name="Wilkins M.J."/>
            <person name="Karaoz U."/>
            <person name="Brodie E.L."/>
            <person name="Williams K.H."/>
            <person name="Hubbard S.S."/>
            <person name="Banfield J.F."/>
        </authorList>
    </citation>
    <scope>NUCLEOTIDE SEQUENCE [LARGE SCALE GENOMIC DNA]</scope>
</reference>
<organism evidence="1 2">
    <name type="scientific">Candidatus Gottesmanbacteria bacterium RBG_13_45_10</name>
    <dbReference type="NCBI Taxonomy" id="1798370"/>
    <lineage>
        <taxon>Bacteria</taxon>
        <taxon>Candidatus Gottesmaniibacteriota</taxon>
    </lineage>
</organism>
<dbReference type="Proteomes" id="UP000177268">
    <property type="component" value="Unassembled WGS sequence"/>
</dbReference>
<comment type="caution">
    <text evidence="1">The sequence shown here is derived from an EMBL/GenBank/DDBJ whole genome shotgun (WGS) entry which is preliminary data.</text>
</comment>
<dbReference type="EMBL" id="MFIZ01000012">
    <property type="protein sequence ID" value="OGG11876.1"/>
    <property type="molecule type" value="Genomic_DNA"/>
</dbReference>
<sequence length="385" mass="44335">MNIISISSFQDVFQRIGLIKSKSKSGNYEIWKSRERDDLFTVLPLAKSSHDYEYYQEKNVEFINYLLGLVYNEENKEEILSQLNGYNYKLINRIQTKEPYSQETVPYRLADVLINKNVNAFLYFFNQKTKGKIPLGIKNIRLNHTQHGSFVIPVSIELVGQETFPTIPSQINKTLRDYLDVVDLISGLDMSNEEKFASSVLENDLDSTLVRNFIDSTSSVAFYKKEYSDFIQNVSISGRSNPILDYQLERKYKNFPEVSLAQLQPASVEFFEYLERKETERDEQAIYAVNTTIEVIVDALDRGGKVKFSVVAVGAQRIDKPFKASIDEQPQVRLNEFASAFITGEVLELNGDIRKPKHKLGKILVHELKRKNPKLTLLDDITEKK</sequence>
<accession>A0A1F5ZH83</accession>
<evidence type="ECO:0000313" key="1">
    <source>
        <dbReference type="EMBL" id="OGG11876.1"/>
    </source>
</evidence>